<feature type="region of interest" description="Disordered" evidence="1">
    <location>
        <begin position="22"/>
        <end position="76"/>
    </location>
</feature>
<feature type="non-terminal residue" evidence="2">
    <location>
        <position position="1"/>
    </location>
</feature>
<dbReference type="AlphaFoldDB" id="A0A8S3BMG3"/>
<evidence type="ECO:0000313" key="2">
    <source>
        <dbReference type="EMBL" id="CAF4846945.1"/>
    </source>
</evidence>
<dbReference type="Proteomes" id="UP000676336">
    <property type="component" value="Unassembled WGS sequence"/>
</dbReference>
<evidence type="ECO:0000313" key="3">
    <source>
        <dbReference type="Proteomes" id="UP000676336"/>
    </source>
</evidence>
<evidence type="ECO:0000256" key="1">
    <source>
        <dbReference type="SAM" id="MobiDB-lite"/>
    </source>
</evidence>
<gene>
    <name evidence="2" type="ORF">SMN809_LOCUS49207</name>
</gene>
<name>A0A8S3BMG3_9BILA</name>
<feature type="compositionally biased region" description="Low complexity" evidence="1">
    <location>
        <begin position="22"/>
        <end position="67"/>
    </location>
</feature>
<comment type="caution">
    <text evidence="2">The sequence shown here is derived from an EMBL/GenBank/DDBJ whole genome shotgun (WGS) entry which is preliminary data.</text>
</comment>
<protein>
    <submittedName>
        <fullName evidence="2">Uncharacterized protein</fullName>
    </submittedName>
</protein>
<reference evidence="2" key="1">
    <citation type="submission" date="2021-02" db="EMBL/GenBank/DDBJ databases">
        <authorList>
            <person name="Nowell W R."/>
        </authorList>
    </citation>
    <scope>NUCLEOTIDE SEQUENCE</scope>
</reference>
<proteinExistence type="predicted"/>
<accession>A0A8S3BMG3</accession>
<organism evidence="2 3">
    <name type="scientific">Rotaria magnacalcarata</name>
    <dbReference type="NCBI Taxonomy" id="392030"/>
    <lineage>
        <taxon>Eukaryota</taxon>
        <taxon>Metazoa</taxon>
        <taxon>Spiralia</taxon>
        <taxon>Gnathifera</taxon>
        <taxon>Rotifera</taxon>
        <taxon>Eurotatoria</taxon>
        <taxon>Bdelloidea</taxon>
        <taxon>Philodinida</taxon>
        <taxon>Philodinidae</taxon>
        <taxon>Rotaria</taxon>
    </lineage>
</organism>
<sequence>SMGPFLVTTPSPTLATYQLQMAPAPTQQMPTTPETPTMSIEQQQQLQQQQMSPNSAASSGGESSNSGQTTPGGTTILTQDGQQMMIQTTNNVGQQLLPINQQAQQIYMPMQTAVQQPRVVAVRTPQGGIQHFIEYPTAQLLQAQQQQQQQQQPQFIQHNGQLVQVIRPPVAYSSAALIQQLQLQQQQQVLAAQMQAQQIAAMQQQGGAIFLQNSAGQLVFAQPNQQTMRVVQLPYVPK</sequence>
<dbReference type="EMBL" id="CAJOBI010159941">
    <property type="protein sequence ID" value="CAF4846945.1"/>
    <property type="molecule type" value="Genomic_DNA"/>
</dbReference>